<organism evidence="3 4">
    <name type="scientific">Halteria grandinella</name>
    <dbReference type="NCBI Taxonomy" id="5974"/>
    <lineage>
        <taxon>Eukaryota</taxon>
        <taxon>Sar</taxon>
        <taxon>Alveolata</taxon>
        <taxon>Ciliophora</taxon>
        <taxon>Intramacronucleata</taxon>
        <taxon>Spirotrichea</taxon>
        <taxon>Stichotrichia</taxon>
        <taxon>Sporadotrichida</taxon>
        <taxon>Halteriidae</taxon>
        <taxon>Halteria</taxon>
    </lineage>
</organism>
<evidence type="ECO:0000256" key="2">
    <source>
        <dbReference type="SAM" id="Phobius"/>
    </source>
</evidence>
<dbReference type="EMBL" id="RRYP01005557">
    <property type="protein sequence ID" value="TNV81932.1"/>
    <property type="molecule type" value="Genomic_DNA"/>
</dbReference>
<feature type="compositionally biased region" description="Polar residues" evidence="1">
    <location>
        <begin position="180"/>
        <end position="190"/>
    </location>
</feature>
<feature type="compositionally biased region" description="Low complexity" evidence="1">
    <location>
        <begin position="135"/>
        <end position="145"/>
    </location>
</feature>
<evidence type="ECO:0000256" key="1">
    <source>
        <dbReference type="SAM" id="MobiDB-lite"/>
    </source>
</evidence>
<sequence length="209" mass="23025">MSNSMSTLALSDDLLCEMYPKPNNYQVLVSAYIESCDDVMRSKSIVMNSSTGEGNVISKADYCIVQKTYQVDVEYDGESGSENGALSSLTSRVSLAIIITISVVLGVILVGSVGYAAYWKFKNGWYSGHSGLPNESSMESSASSETVAPNNPGGMVQNRLTSMARQRQLEYELQQDEDQSSVQKLHSSRQSQRREDGFSRIEFDQLSHD</sequence>
<keyword evidence="2" id="KW-0472">Membrane</keyword>
<reference evidence="3" key="1">
    <citation type="submission" date="2019-06" db="EMBL/GenBank/DDBJ databases">
        <authorList>
            <person name="Zheng W."/>
        </authorList>
    </citation>
    <scope>NUCLEOTIDE SEQUENCE</scope>
    <source>
        <strain evidence="3">QDHG01</strain>
    </source>
</reference>
<gene>
    <name evidence="3" type="ORF">FGO68_gene9589</name>
</gene>
<accession>A0A8J8T4F4</accession>
<dbReference type="AlphaFoldDB" id="A0A8J8T4F4"/>
<proteinExistence type="predicted"/>
<keyword evidence="2" id="KW-0812">Transmembrane</keyword>
<comment type="caution">
    <text evidence="3">The sequence shown here is derived from an EMBL/GenBank/DDBJ whole genome shotgun (WGS) entry which is preliminary data.</text>
</comment>
<evidence type="ECO:0000313" key="3">
    <source>
        <dbReference type="EMBL" id="TNV81932.1"/>
    </source>
</evidence>
<feature type="region of interest" description="Disordered" evidence="1">
    <location>
        <begin position="132"/>
        <end position="209"/>
    </location>
</feature>
<keyword evidence="4" id="KW-1185">Reference proteome</keyword>
<protein>
    <submittedName>
        <fullName evidence="3">Uncharacterized protein</fullName>
    </submittedName>
</protein>
<feature type="transmembrane region" description="Helical" evidence="2">
    <location>
        <begin position="93"/>
        <end position="118"/>
    </location>
</feature>
<name>A0A8J8T4F4_HALGN</name>
<keyword evidence="2" id="KW-1133">Transmembrane helix</keyword>
<evidence type="ECO:0000313" key="4">
    <source>
        <dbReference type="Proteomes" id="UP000785679"/>
    </source>
</evidence>
<feature type="compositionally biased region" description="Basic and acidic residues" evidence="1">
    <location>
        <begin position="192"/>
        <end position="209"/>
    </location>
</feature>
<dbReference type="Proteomes" id="UP000785679">
    <property type="component" value="Unassembled WGS sequence"/>
</dbReference>